<keyword evidence="2" id="KW-1185">Reference proteome</keyword>
<dbReference type="SUPFAM" id="SSF158446">
    <property type="entry name" value="IVS-encoded protein-like"/>
    <property type="match status" value="1"/>
</dbReference>
<dbReference type="GO" id="GO:0005840">
    <property type="term" value="C:ribosome"/>
    <property type="evidence" value="ECO:0007669"/>
    <property type="project" value="UniProtKB-KW"/>
</dbReference>
<dbReference type="Pfam" id="PF05635">
    <property type="entry name" value="23S_rRNA_IVP"/>
    <property type="match status" value="1"/>
</dbReference>
<dbReference type="STRING" id="667014.Thein_0742"/>
<evidence type="ECO:0000313" key="1">
    <source>
        <dbReference type="EMBL" id="AEH44621.1"/>
    </source>
</evidence>
<organism evidence="1 2">
    <name type="scientific">Thermodesulfatator indicus (strain DSM 15286 / JCM 11887 / CIR29812)</name>
    <dbReference type="NCBI Taxonomy" id="667014"/>
    <lineage>
        <taxon>Bacteria</taxon>
        <taxon>Pseudomonadati</taxon>
        <taxon>Thermodesulfobacteriota</taxon>
        <taxon>Thermodesulfobacteria</taxon>
        <taxon>Thermodesulfobacteriales</taxon>
        <taxon>Thermodesulfatatoraceae</taxon>
        <taxon>Thermodesulfatator</taxon>
    </lineage>
</organism>
<dbReference type="Gene3D" id="1.20.1440.60">
    <property type="entry name" value="23S rRNA-intervening sequence"/>
    <property type="match status" value="1"/>
</dbReference>
<keyword evidence="1" id="KW-0689">Ribosomal protein</keyword>
<name>F8A899_THEID</name>
<dbReference type="EMBL" id="CP002683">
    <property type="protein sequence ID" value="AEH44621.1"/>
    <property type="molecule type" value="Genomic_DNA"/>
</dbReference>
<dbReference type="InParanoid" id="F8A899"/>
<accession>F8A899</accession>
<dbReference type="RefSeq" id="WP_013907365.1">
    <property type="nucleotide sequence ID" value="NC_015681.1"/>
</dbReference>
<dbReference type="PANTHER" id="PTHR38471:SF2">
    <property type="entry name" value="FOUR HELIX BUNDLE PROTEIN"/>
    <property type="match status" value="1"/>
</dbReference>
<proteinExistence type="predicted"/>
<dbReference type="NCBIfam" id="TIGR02436">
    <property type="entry name" value="four helix bundle protein"/>
    <property type="match status" value="1"/>
</dbReference>
<dbReference type="KEGG" id="tid:Thein_0742"/>
<dbReference type="OrthoDB" id="9811959at2"/>
<keyword evidence="1" id="KW-0687">Ribonucleoprotein</keyword>
<dbReference type="Proteomes" id="UP000006793">
    <property type="component" value="Chromosome"/>
</dbReference>
<dbReference type="InterPro" id="IPR012657">
    <property type="entry name" value="23S_rRNA-intervening_sequence"/>
</dbReference>
<dbReference type="AlphaFoldDB" id="F8A899"/>
<protein>
    <submittedName>
        <fullName evidence="1">S23 ribosomal protein</fullName>
    </submittedName>
</protein>
<dbReference type="PANTHER" id="PTHR38471">
    <property type="entry name" value="FOUR HELIX BUNDLE PROTEIN"/>
    <property type="match status" value="1"/>
</dbReference>
<dbReference type="CDD" id="cd16377">
    <property type="entry name" value="23S_rRNA_IVP_like"/>
    <property type="match status" value="1"/>
</dbReference>
<reference evidence="2" key="1">
    <citation type="submission" date="2011-04" db="EMBL/GenBank/DDBJ databases">
        <title>The complete genome of Thermodesulfatator indicus DSM 15286.</title>
        <authorList>
            <person name="Lucas S."/>
            <person name="Copeland A."/>
            <person name="Lapidus A."/>
            <person name="Bruce D."/>
            <person name="Goodwin L."/>
            <person name="Pitluck S."/>
            <person name="Peters L."/>
            <person name="Kyrpides N."/>
            <person name="Mavromatis K."/>
            <person name="Pagani I."/>
            <person name="Ivanova N."/>
            <person name="Saunders L."/>
            <person name="Detter J.C."/>
            <person name="Tapia R."/>
            <person name="Han C."/>
            <person name="Land M."/>
            <person name="Hauser L."/>
            <person name="Markowitz V."/>
            <person name="Cheng J.-F."/>
            <person name="Hugenholtz P."/>
            <person name="Woyke T."/>
            <person name="Wu D."/>
            <person name="Spring S."/>
            <person name="Schroeder M."/>
            <person name="Brambilla E."/>
            <person name="Klenk H.-P."/>
            <person name="Eisen J.A."/>
        </authorList>
    </citation>
    <scope>NUCLEOTIDE SEQUENCE [LARGE SCALE GENOMIC DNA]</scope>
    <source>
        <strain evidence="2">DSM 15286 / JCM 11887 / CIR29812</strain>
    </source>
</reference>
<dbReference type="PaxDb" id="667014-Thein_0742"/>
<evidence type="ECO:0000313" key="2">
    <source>
        <dbReference type="Proteomes" id="UP000006793"/>
    </source>
</evidence>
<reference evidence="1 2" key="2">
    <citation type="journal article" date="2012" name="Stand. Genomic Sci.">
        <title>Complete genome sequence of the thermophilic sulfate-reducing ocean bacterium Thermodesulfatator indicus type strain (CIR29812(T)).</title>
        <authorList>
            <person name="Anderson I."/>
            <person name="Saunders E."/>
            <person name="Lapidus A."/>
            <person name="Nolan M."/>
            <person name="Lucas S."/>
            <person name="Tice H."/>
            <person name="Del Rio T.G."/>
            <person name="Cheng J.F."/>
            <person name="Han C."/>
            <person name="Tapia R."/>
            <person name="Goodwin L.A."/>
            <person name="Pitluck S."/>
            <person name="Liolios K."/>
            <person name="Mavromatis K."/>
            <person name="Pagani I."/>
            <person name="Ivanova N."/>
            <person name="Mikhailova N."/>
            <person name="Pati A."/>
            <person name="Chen A."/>
            <person name="Palaniappan K."/>
            <person name="Land M."/>
            <person name="Hauser L."/>
            <person name="Jeffries C.D."/>
            <person name="Chang Y.J."/>
            <person name="Brambilla E.M."/>
            <person name="Rohde M."/>
            <person name="Spring S."/>
            <person name="Goker M."/>
            <person name="Detter J.C."/>
            <person name="Woyke T."/>
            <person name="Bristow J."/>
            <person name="Eisen J.A."/>
            <person name="Markowitz V."/>
            <person name="Hugenholtz P."/>
            <person name="Kyrpides N.C."/>
            <person name="Klenk H.P."/>
        </authorList>
    </citation>
    <scope>NUCLEOTIDE SEQUENCE [LARGE SCALE GENOMIC DNA]</scope>
    <source>
        <strain evidence="2">DSM 15286 / JCM 11887 / CIR29812</strain>
    </source>
</reference>
<sequence length="90" mass="10560">MLGIIVVWQKAHDMVLGVYSLTRDFSRAETYSLGDQIKRATYSVPANIVEGHSKKTKKEYLRNLYIPRSFLEELRYFLSFTTSKPKRSRK</sequence>
<dbReference type="InterPro" id="IPR036583">
    <property type="entry name" value="23S_rRNA_IVS_sf"/>
</dbReference>
<gene>
    <name evidence="1" type="ordered locus">Thein_0742</name>
</gene>
<dbReference type="HOGENOM" id="CLU_2439802_0_0_0"/>